<dbReference type="PANTHER" id="PTHR34387:SF1">
    <property type="entry name" value="PERIPLASMIC IMMUNOGENIC PROTEIN"/>
    <property type="match status" value="1"/>
</dbReference>
<dbReference type="PANTHER" id="PTHR34387">
    <property type="entry name" value="SLR1258 PROTEIN"/>
    <property type="match status" value="1"/>
</dbReference>
<dbReference type="AlphaFoldDB" id="A0A7X3LQW6"/>
<dbReference type="Gene3D" id="3.30.70.2970">
    <property type="entry name" value="Protein of unknown function (DUF541), domain 2"/>
    <property type="match status" value="1"/>
</dbReference>
<reference evidence="2 3" key="1">
    <citation type="submission" date="2019-12" db="EMBL/GenBank/DDBJ databases">
        <authorList>
            <person name="Li M."/>
        </authorList>
    </citation>
    <scope>NUCLEOTIDE SEQUENCE [LARGE SCALE GENOMIC DNA]</scope>
    <source>
        <strain evidence="2 3">GBMRC 2046</strain>
    </source>
</reference>
<dbReference type="GO" id="GO:0006974">
    <property type="term" value="P:DNA damage response"/>
    <property type="evidence" value="ECO:0007669"/>
    <property type="project" value="TreeGrafter"/>
</dbReference>
<feature type="chain" id="PRO_5030865876" evidence="1">
    <location>
        <begin position="31"/>
        <end position="246"/>
    </location>
</feature>
<proteinExistence type="predicted"/>
<evidence type="ECO:0000313" key="3">
    <source>
        <dbReference type="Proteomes" id="UP000433101"/>
    </source>
</evidence>
<dbReference type="Pfam" id="PF04402">
    <property type="entry name" value="SIMPL"/>
    <property type="match status" value="1"/>
</dbReference>
<accession>A0A7X3LQW6</accession>
<gene>
    <name evidence="2" type="ORF">GR183_00865</name>
</gene>
<feature type="signal peptide" evidence="1">
    <location>
        <begin position="1"/>
        <end position="30"/>
    </location>
</feature>
<evidence type="ECO:0000256" key="1">
    <source>
        <dbReference type="SAM" id="SignalP"/>
    </source>
</evidence>
<keyword evidence="3" id="KW-1185">Reference proteome</keyword>
<protein>
    <submittedName>
        <fullName evidence="2">DUF541 domain-containing protein</fullName>
    </submittedName>
</protein>
<dbReference type="RefSeq" id="WP_160773699.1">
    <property type="nucleotide sequence ID" value="NZ_WUMV01000001.1"/>
</dbReference>
<dbReference type="Proteomes" id="UP000433101">
    <property type="component" value="Unassembled WGS sequence"/>
</dbReference>
<evidence type="ECO:0000313" key="2">
    <source>
        <dbReference type="EMBL" id="MXN63442.1"/>
    </source>
</evidence>
<organism evidence="2 3">
    <name type="scientific">Stappia sediminis</name>
    <dbReference type="NCBI Taxonomy" id="2692190"/>
    <lineage>
        <taxon>Bacteria</taxon>
        <taxon>Pseudomonadati</taxon>
        <taxon>Pseudomonadota</taxon>
        <taxon>Alphaproteobacteria</taxon>
        <taxon>Hyphomicrobiales</taxon>
        <taxon>Stappiaceae</taxon>
        <taxon>Stappia</taxon>
    </lineage>
</organism>
<dbReference type="InterPro" id="IPR007497">
    <property type="entry name" value="SIMPL/DUF541"/>
</dbReference>
<dbReference type="EMBL" id="WUMV01000001">
    <property type="protein sequence ID" value="MXN63442.1"/>
    <property type="molecule type" value="Genomic_DNA"/>
</dbReference>
<dbReference type="Gene3D" id="3.30.110.170">
    <property type="entry name" value="Protein of unknown function (DUF541), domain 1"/>
    <property type="match status" value="1"/>
</dbReference>
<keyword evidence="1" id="KW-0732">Signal</keyword>
<sequence>MKTHPRPSDILRALGLAIAAAVMLATPLAAQEKEQPATISISGEGSVSAAPDVAMVTSGVVTDGKTAAEALAGNSEAMSEVVKTIKAAGIEARDIQTSGFSVSPRYERIKKTNGNETLEIVGYRVTNGVSIRVRDLEKLGGLLDAVVKDGANQVNGISFIVSDGDKRRDEARQEAMADAIRKAKIYTEAAGVKLGKVLSINENSYPVRPKGFALARAEAVSDAAPPVEAGESELSVQVNVTWELDQ</sequence>
<comment type="caution">
    <text evidence="2">The sequence shown here is derived from an EMBL/GenBank/DDBJ whole genome shotgun (WGS) entry which is preliminary data.</text>
</comment>
<name>A0A7X3LQW6_9HYPH</name>
<dbReference type="InterPro" id="IPR052022">
    <property type="entry name" value="26kDa_periplasmic_antigen"/>
</dbReference>